<dbReference type="PROSITE" id="PS01124">
    <property type="entry name" value="HTH_ARAC_FAMILY_2"/>
    <property type="match status" value="1"/>
</dbReference>
<comment type="caution">
    <text evidence="5">The sequence shown here is derived from an EMBL/GenBank/DDBJ whole genome shotgun (WGS) entry which is preliminary data.</text>
</comment>
<reference evidence="5" key="1">
    <citation type="submission" date="2021-03" db="EMBL/GenBank/DDBJ databases">
        <authorList>
            <person name="Kanchanasin P."/>
            <person name="Saeng-In P."/>
            <person name="Phongsopitanun W."/>
            <person name="Yuki M."/>
            <person name="Kudo T."/>
            <person name="Ohkuma M."/>
            <person name="Tanasupawat S."/>
        </authorList>
    </citation>
    <scope>NUCLEOTIDE SEQUENCE</scope>
    <source>
        <strain evidence="5">GKU 128</strain>
    </source>
</reference>
<dbReference type="Gene3D" id="1.10.10.60">
    <property type="entry name" value="Homeodomain-like"/>
    <property type="match status" value="1"/>
</dbReference>
<evidence type="ECO:0000313" key="5">
    <source>
        <dbReference type="EMBL" id="MBO2453341.1"/>
    </source>
</evidence>
<sequence length="231" mass="24853">MSIWSGAMTVRPGLLVYAGTAGTAARHAHHSVQVFFARQGEFVLADSEARLACRAVVIPPDVPHEVVQGVENALMVHVDSESTQGRELSSRSSHSVRSWAQAGAALGSPEDFLSLLPPSRELEVSHPAVASTLRSLPDRLDGPIRLPDLAQAVGLSESRLAHLFRDEVGLPVRPYVQWLRLHRAADLLTEGASVTDAAHGAGFADGAHFSRICKRMFGISPSKFEQVRSSP</sequence>
<evidence type="ECO:0000256" key="3">
    <source>
        <dbReference type="ARBA" id="ARBA00023163"/>
    </source>
</evidence>
<keyword evidence="2" id="KW-0238">DNA-binding</keyword>
<keyword evidence="6" id="KW-1185">Reference proteome</keyword>
<evidence type="ECO:0000313" key="6">
    <source>
        <dbReference type="Proteomes" id="UP000669179"/>
    </source>
</evidence>
<dbReference type="InterPro" id="IPR009057">
    <property type="entry name" value="Homeodomain-like_sf"/>
</dbReference>
<dbReference type="GO" id="GO:0003700">
    <property type="term" value="F:DNA-binding transcription factor activity"/>
    <property type="evidence" value="ECO:0007669"/>
    <property type="project" value="InterPro"/>
</dbReference>
<dbReference type="PANTHER" id="PTHR46796">
    <property type="entry name" value="HTH-TYPE TRANSCRIPTIONAL ACTIVATOR RHAS-RELATED"/>
    <property type="match status" value="1"/>
</dbReference>
<dbReference type="AlphaFoldDB" id="A0A939PII0"/>
<dbReference type="RefSeq" id="WP_208261366.1">
    <property type="nucleotide sequence ID" value="NZ_JAGEOJ010000020.1"/>
</dbReference>
<dbReference type="InterPro" id="IPR018060">
    <property type="entry name" value="HTH_AraC"/>
</dbReference>
<organism evidence="5 6">
    <name type="scientific">Actinomadura barringtoniae</name>
    <dbReference type="NCBI Taxonomy" id="1427535"/>
    <lineage>
        <taxon>Bacteria</taxon>
        <taxon>Bacillati</taxon>
        <taxon>Actinomycetota</taxon>
        <taxon>Actinomycetes</taxon>
        <taxon>Streptosporangiales</taxon>
        <taxon>Thermomonosporaceae</taxon>
        <taxon>Actinomadura</taxon>
    </lineage>
</organism>
<dbReference type="Proteomes" id="UP000669179">
    <property type="component" value="Unassembled WGS sequence"/>
</dbReference>
<dbReference type="SMART" id="SM00342">
    <property type="entry name" value="HTH_ARAC"/>
    <property type="match status" value="1"/>
</dbReference>
<accession>A0A939PII0</accession>
<proteinExistence type="predicted"/>
<evidence type="ECO:0000256" key="1">
    <source>
        <dbReference type="ARBA" id="ARBA00023015"/>
    </source>
</evidence>
<gene>
    <name evidence="5" type="ORF">J4573_40035</name>
</gene>
<keyword evidence="1" id="KW-0805">Transcription regulation</keyword>
<dbReference type="InterPro" id="IPR050204">
    <property type="entry name" value="AraC_XylS_family_regulators"/>
</dbReference>
<evidence type="ECO:0000259" key="4">
    <source>
        <dbReference type="PROSITE" id="PS01124"/>
    </source>
</evidence>
<dbReference type="SUPFAM" id="SSF46689">
    <property type="entry name" value="Homeodomain-like"/>
    <property type="match status" value="2"/>
</dbReference>
<dbReference type="GO" id="GO:0043565">
    <property type="term" value="F:sequence-specific DNA binding"/>
    <property type="evidence" value="ECO:0007669"/>
    <property type="project" value="InterPro"/>
</dbReference>
<evidence type="ECO:0000256" key="2">
    <source>
        <dbReference type="ARBA" id="ARBA00023125"/>
    </source>
</evidence>
<dbReference type="EMBL" id="JAGEOJ010000020">
    <property type="protein sequence ID" value="MBO2453341.1"/>
    <property type="molecule type" value="Genomic_DNA"/>
</dbReference>
<dbReference type="Pfam" id="PF12833">
    <property type="entry name" value="HTH_18"/>
    <property type="match status" value="1"/>
</dbReference>
<keyword evidence="3" id="KW-0804">Transcription</keyword>
<protein>
    <submittedName>
        <fullName evidence="5">Helix-turn-helix transcriptional regulator</fullName>
    </submittedName>
</protein>
<name>A0A939PII0_9ACTN</name>
<feature type="domain" description="HTH araC/xylS-type" evidence="4">
    <location>
        <begin position="130"/>
        <end position="227"/>
    </location>
</feature>